<feature type="domain" description="Phage shock protein PspC N-terminal" evidence="6">
    <location>
        <begin position="2"/>
        <end position="54"/>
    </location>
</feature>
<organism evidence="7 8">
    <name type="scientific">Buchananella hordeovulneris</name>
    <dbReference type="NCBI Taxonomy" id="52770"/>
    <lineage>
        <taxon>Bacteria</taxon>
        <taxon>Bacillati</taxon>
        <taxon>Actinomycetota</taxon>
        <taxon>Actinomycetes</taxon>
        <taxon>Actinomycetales</taxon>
        <taxon>Actinomycetaceae</taxon>
        <taxon>Buchananella</taxon>
    </lineage>
</organism>
<dbReference type="InterPro" id="IPR050482">
    <property type="entry name" value="Sensor_HK_TwoCompSys"/>
</dbReference>
<keyword evidence="4" id="KW-0812">Transmembrane</keyword>
<dbReference type="InterPro" id="IPR007168">
    <property type="entry name" value="Phageshock_PspC_N"/>
</dbReference>
<keyword evidence="1" id="KW-0808">Transferase</keyword>
<evidence type="ECO:0000256" key="3">
    <source>
        <dbReference type="ARBA" id="ARBA00023012"/>
    </source>
</evidence>
<feature type="transmembrane region" description="Helical" evidence="4">
    <location>
        <begin position="85"/>
        <end position="104"/>
    </location>
</feature>
<accession>A0A1Q5PZ31</accession>
<keyword evidence="3" id="KW-0902">Two-component regulatory system</keyword>
<keyword evidence="4" id="KW-0472">Membrane</keyword>
<proteinExistence type="predicted"/>
<reference evidence="8" key="1">
    <citation type="submission" date="2016-12" db="EMBL/GenBank/DDBJ databases">
        <authorList>
            <person name="Meng X."/>
        </authorList>
    </citation>
    <scope>NUCLEOTIDE SEQUENCE [LARGE SCALE GENOMIC DNA]</scope>
    <source>
        <strain evidence="8">DSM 20732</strain>
    </source>
</reference>
<gene>
    <name evidence="7" type="ORF">BSZ40_01465</name>
</gene>
<feature type="domain" description="Histidine kinase/HSP90-like ATPase" evidence="5">
    <location>
        <begin position="303"/>
        <end position="386"/>
    </location>
</feature>
<evidence type="ECO:0000256" key="4">
    <source>
        <dbReference type="SAM" id="Phobius"/>
    </source>
</evidence>
<dbReference type="PANTHER" id="PTHR24421">
    <property type="entry name" value="NITRATE/NITRITE SENSOR PROTEIN NARX-RELATED"/>
    <property type="match status" value="1"/>
</dbReference>
<dbReference type="SUPFAM" id="SSF55874">
    <property type="entry name" value="ATPase domain of HSP90 chaperone/DNA topoisomerase II/histidine kinase"/>
    <property type="match status" value="1"/>
</dbReference>
<feature type="transmembrane region" description="Helical" evidence="4">
    <location>
        <begin position="110"/>
        <end position="129"/>
    </location>
</feature>
<evidence type="ECO:0000313" key="8">
    <source>
        <dbReference type="Proteomes" id="UP000185612"/>
    </source>
</evidence>
<name>A0A1Q5PZ31_9ACTO</name>
<keyword evidence="2" id="KW-0418">Kinase</keyword>
<dbReference type="Gene3D" id="3.30.565.10">
    <property type="entry name" value="Histidine kinase-like ATPase, C-terminal domain"/>
    <property type="match status" value="1"/>
</dbReference>
<dbReference type="InterPro" id="IPR003594">
    <property type="entry name" value="HATPase_dom"/>
</dbReference>
<dbReference type="AlphaFoldDB" id="A0A1Q5PZ31"/>
<feature type="transmembrane region" description="Helical" evidence="4">
    <location>
        <begin position="172"/>
        <end position="191"/>
    </location>
</feature>
<dbReference type="STRING" id="52770.BSZ40_01465"/>
<feature type="transmembrane region" description="Helical" evidence="4">
    <location>
        <begin position="141"/>
        <end position="160"/>
    </location>
</feature>
<evidence type="ECO:0000256" key="1">
    <source>
        <dbReference type="ARBA" id="ARBA00022679"/>
    </source>
</evidence>
<feature type="transmembrane region" description="Helical" evidence="4">
    <location>
        <begin position="31"/>
        <end position="52"/>
    </location>
</feature>
<protein>
    <submittedName>
        <fullName evidence="7">Uncharacterized protein</fullName>
    </submittedName>
</protein>
<evidence type="ECO:0000256" key="2">
    <source>
        <dbReference type="ARBA" id="ARBA00022777"/>
    </source>
</evidence>
<keyword evidence="4" id="KW-1133">Transmembrane helix</keyword>
<dbReference type="GO" id="GO:0016301">
    <property type="term" value="F:kinase activity"/>
    <property type="evidence" value="ECO:0007669"/>
    <property type="project" value="UniProtKB-KW"/>
</dbReference>
<evidence type="ECO:0000259" key="6">
    <source>
        <dbReference type="Pfam" id="PF04024"/>
    </source>
</evidence>
<dbReference type="Pfam" id="PF02518">
    <property type="entry name" value="HATPase_c"/>
    <property type="match status" value="1"/>
</dbReference>
<dbReference type="PANTHER" id="PTHR24421:SF61">
    <property type="entry name" value="OXYGEN SENSOR HISTIDINE KINASE NREB"/>
    <property type="match status" value="1"/>
</dbReference>
<keyword evidence="8" id="KW-1185">Reference proteome</keyword>
<comment type="caution">
    <text evidence="7">The sequence shown here is derived from an EMBL/GenBank/DDBJ whole genome shotgun (WGS) entry which is preliminary data.</text>
</comment>
<dbReference type="Pfam" id="PF04024">
    <property type="entry name" value="PspC"/>
    <property type="match status" value="1"/>
</dbReference>
<dbReference type="GO" id="GO:0000160">
    <property type="term" value="P:phosphorelay signal transduction system"/>
    <property type="evidence" value="ECO:0007669"/>
    <property type="project" value="UniProtKB-KW"/>
</dbReference>
<dbReference type="InParanoid" id="A0A1Q5PZ31"/>
<evidence type="ECO:0000313" key="7">
    <source>
        <dbReference type="EMBL" id="OKL52888.1"/>
    </source>
</evidence>
<sequence>MVRPRQGRVLAGVAAGLAAHLQVGVRQVRVVLLGLGVVGIGLVAYLWLWLFVPEDDGRPPLLAPSQQRLAARLYRVETDASPQRLALVVGCGLLVLAGTIWLGWEQVSAASQWLAPAGLVLTGAIISWTHLGRGRRGAAHLAPLAGGLLLAVVGLVLLVSRGRSLTDLVDSLVVGVTILVGTAAILTPTWLRMLRDLTASREAQAREVERADIAAHLHDSVLQTLTLIRTRAGDAETVARLARAQERELREWLYAQRPEAGTSLASELQRLAAEAEDRYGAVVEVVTVGDIVPGAWWEPLAGATREALANAVRHGAPPFSLYCEVEDAQVTVFVRDHGPGFEMSAVPADRHGVRESILQRVERHGGRAQVRRRAPGTEVMVQMPSRQEAKE</sequence>
<dbReference type="Proteomes" id="UP000185612">
    <property type="component" value="Unassembled WGS sequence"/>
</dbReference>
<evidence type="ECO:0000259" key="5">
    <source>
        <dbReference type="Pfam" id="PF02518"/>
    </source>
</evidence>
<dbReference type="EMBL" id="MQVS01000001">
    <property type="protein sequence ID" value="OKL52888.1"/>
    <property type="molecule type" value="Genomic_DNA"/>
</dbReference>
<dbReference type="InterPro" id="IPR036890">
    <property type="entry name" value="HATPase_C_sf"/>
</dbReference>